<evidence type="ECO:0000256" key="3">
    <source>
        <dbReference type="ARBA" id="ARBA00022679"/>
    </source>
</evidence>
<evidence type="ECO:0000256" key="1">
    <source>
        <dbReference type="ARBA" id="ARBA00008361"/>
    </source>
</evidence>
<dbReference type="Proteomes" id="UP001140453">
    <property type="component" value="Unassembled WGS sequence"/>
</dbReference>
<dbReference type="InterPro" id="IPR013216">
    <property type="entry name" value="Methyltransf_11"/>
</dbReference>
<evidence type="ECO:0000259" key="5">
    <source>
        <dbReference type="Pfam" id="PF08241"/>
    </source>
</evidence>
<dbReference type="GO" id="GO:0008757">
    <property type="term" value="F:S-adenosylmethionine-dependent methyltransferase activity"/>
    <property type="evidence" value="ECO:0007669"/>
    <property type="project" value="InterPro"/>
</dbReference>
<dbReference type="GO" id="GO:0032259">
    <property type="term" value="P:methylation"/>
    <property type="evidence" value="ECO:0007669"/>
    <property type="project" value="UniProtKB-KW"/>
</dbReference>
<reference evidence="6" key="1">
    <citation type="submission" date="2022-10" db="EMBL/GenBank/DDBJ databases">
        <title>Tapping the CABI collections for fungal endophytes: first genome assemblies for Collariella, Neodidymelliopsis, Ascochyta clinopodiicola, Didymella pomorum, Didymosphaeria variabile, Neocosmospora piperis and Neocucurbitaria cava.</title>
        <authorList>
            <person name="Hill R."/>
        </authorList>
    </citation>
    <scope>NUCLEOTIDE SEQUENCE</scope>
    <source>
        <strain evidence="6">IMI 355082</strain>
    </source>
</reference>
<feature type="domain" description="Methyltransferase type 11" evidence="5">
    <location>
        <begin position="74"/>
        <end position="169"/>
    </location>
</feature>
<dbReference type="SUPFAM" id="SSF53335">
    <property type="entry name" value="S-adenosyl-L-methionine-dependent methyltransferases"/>
    <property type="match status" value="1"/>
</dbReference>
<evidence type="ECO:0000313" key="6">
    <source>
        <dbReference type="EMBL" id="KAJ4386872.1"/>
    </source>
</evidence>
<dbReference type="AlphaFoldDB" id="A0A9W8YNS5"/>
<dbReference type="Gene3D" id="3.40.50.150">
    <property type="entry name" value="Vaccinia Virus protein VP39"/>
    <property type="match status" value="1"/>
</dbReference>
<comment type="similarity">
    <text evidence="1">Belongs to the methyltransferase superfamily.</text>
</comment>
<dbReference type="PANTHER" id="PTHR44942">
    <property type="entry name" value="METHYLTRANSF_11 DOMAIN-CONTAINING PROTEIN"/>
    <property type="match status" value="1"/>
</dbReference>
<sequence length="359" mass="39754">MGSYDPMPLSTALEDAHEASESHDGRREVRYPFAFKNLDWNDYHRYRPRYPDSMLKQWLRYHRLHGGEFDCAHDIGAGPGTLASRLAPLFKTMVVSDAGAANIRSARANLAFPTSTKFTFLHTPAEQAHATLPSGSVNFVSVGMAFHYFDAPAAIRSIATMLKPGGTLAATTYGFRLRFPGRPALDKLWFAVASAESLRLIREGHLFPAAVRGLAAAMTGLDFVELPEAWFEAGATRVLVNGTAEGEEGQEQEEDQARTNSNGPLAFVEEDACWEPSVRRVGRADVCKRTRDAGWRREADCAWLRGFLASCQMGFGEQTWETPEWRMLEEVVSSAQGGRVTVEWPVAMILATRNARPVV</sequence>
<dbReference type="PANTHER" id="PTHR44942:SF4">
    <property type="entry name" value="METHYLTRANSFERASE TYPE 11 DOMAIN-CONTAINING PROTEIN"/>
    <property type="match status" value="1"/>
</dbReference>
<evidence type="ECO:0000256" key="4">
    <source>
        <dbReference type="SAM" id="MobiDB-lite"/>
    </source>
</evidence>
<protein>
    <recommendedName>
        <fullName evidence="5">Methyltransferase type 11 domain-containing protein</fullName>
    </recommendedName>
</protein>
<gene>
    <name evidence="6" type="ORF">N0V93_009770</name>
</gene>
<feature type="region of interest" description="Disordered" evidence="4">
    <location>
        <begin position="1"/>
        <end position="24"/>
    </location>
</feature>
<keyword evidence="7" id="KW-1185">Reference proteome</keyword>
<comment type="caution">
    <text evidence="6">The sequence shown here is derived from an EMBL/GenBank/DDBJ whole genome shotgun (WGS) entry which is preliminary data.</text>
</comment>
<dbReference type="Pfam" id="PF08241">
    <property type="entry name" value="Methyltransf_11"/>
    <property type="match status" value="1"/>
</dbReference>
<feature type="compositionally biased region" description="Basic and acidic residues" evidence="4">
    <location>
        <begin position="14"/>
        <end position="24"/>
    </location>
</feature>
<keyword evidence="3" id="KW-0808">Transferase</keyword>
<evidence type="ECO:0000313" key="7">
    <source>
        <dbReference type="Proteomes" id="UP001140453"/>
    </source>
</evidence>
<organism evidence="6 7">
    <name type="scientific">Gnomoniopsis smithogilvyi</name>
    <dbReference type="NCBI Taxonomy" id="1191159"/>
    <lineage>
        <taxon>Eukaryota</taxon>
        <taxon>Fungi</taxon>
        <taxon>Dikarya</taxon>
        <taxon>Ascomycota</taxon>
        <taxon>Pezizomycotina</taxon>
        <taxon>Sordariomycetes</taxon>
        <taxon>Sordariomycetidae</taxon>
        <taxon>Diaporthales</taxon>
        <taxon>Gnomoniaceae</taxon>
        <taxon>Gnomoniopsis</taxon>
    </lineage>
</organism>
<dbReference type="EMBL" id="JAPEVB010000006">
    <property type="protein sequence ID" value="KAJ4386872.1"/>
    <property type="molecule type" value="Genomic_DNA"/>
</dbReference>
<keyword evidence="2" id="KW-0489">Methyltransferase</keyword>
<name>A0A9W8YNS5_9PEZI</name>
<dbReference type="OrthoDB" id="10027013at2759"/>
<evidence type="ECO:0000256" key="2">
    <source>
        <dbReference type="ARBA" id="ARBA00022603"/>
    </source>
</evidence>
<dbReference type="CDD" id="cd02440">
    <property type="entry name" value="AdoMet_MTases"/>
    <property type="match status" value="1"/>
</dbReference>
<proteinExistence type="inferred from homology"/>
<dbReference type="InterPro" id="IPR051052">
    <property type="entry name" value="Diverse_substrate_MTase"/>
</dbReference>
<accession>A0A9W8YNS5</accession>
<dbReference type="InterPro" id="IPR029063">
    <property type="entry name" value="SAM-dependent_MTases_sf"/>
</dbReference>